<protein>
    <submittedName>
        <fullName evidence="2">4-carboxymuconolactone decarboxylase</fullName>
    </submittedName>
</protein>
<evidence type="ECO:0000313" key="3">
    <source>
        <dbReference type="Proteomes" id="UP000434209"/>
    </source>
</evidence>
<dbReference type="SUPFAM" id="SSF69118">
    <property type="entry name" value="AhpD-like"/>
    <property type="match status" value="1"/>
</dbReference>
<dbReference type="OrthoDB" id="9802489at2"/>
<keyword evidence="3" id="KW-1185">Reference proteome</keyword>
<dbReference type="InterPro" id="IPR029032">
    <property type="entry name" value="AhpD-like"/>
</dbReference>
<dbReference type="KEGG" id="pacp:FAZ97_26115"/>
<feature type="domain" description="Carboxymuconolactone decarboxylase-like" evidence="1">
    <location>
        <begin position="55"/>
        <end position="135"/>
    </location>
</feature>
<evidence type="ECO:0000259" key="1">
    <source>
        <dbReference type="Pfam" id="PF02627"/>
    </source>
</evidence>
<dbReference type="Pfam" id="PF02627">
    <property type="entry name" value="CMD"/>
    <property type="match status" value="2"/>
</dbReference>
<reference evidence="2 3" key="1">
    <citation type="submission" date="2019-12" db="EMBL/GenBank/DDBJ databases">
        <title>Paraburkholderia acidiphila 7Q-K02 sp. nov and Paraburkholderia acidisoli DHF22 sp. nov., two strains isolated from forest soil.</title>
        <authorList>
            <person name="Gao Z."/>
            <person name="Qiu L."/>
        </authorList>
    </citation>
    <scope>NUCLEOTIDE SEQUENCE [LARGE SCALE GENOMIC DNA]</scope>
    <source>
        <strain evidence="2 3">7Q-K02</strain>
    </source>
</reference>
<dbReference type="AlphaFoldDB" id="A0A7Z2GBC6"/>
<gene>
    <name evidence="2" type="ORF">FAZ97_26115</name>
</gene>
<evidence type="ECO:0000313" key="2">
    <source>
        <dbReference type="EMBL" id="QGZ58469.1"/>
    </source>
</evidence>
<dbReference type="Proteomes" id="UP000434209">
    <property type="component" value="Chromosome 3"/>
</dbReference>
<name>A0A7Z2GBC6_9BURK</name>
<dbReference type="InterPro" id="IPR052512">
    <property type="entry name" value="4CMD/NDH-1_regulator"/>
</dbReference>
<dbReference type="Gene3D" id="1.20.1290.10">
    <property type="entry name" value="AhpD-like"/>
    <property type="match status" value="1"/>
</dbReference>
<sequence>MDGARHGRAIHVGPAGHRVILATTAASRSSRSTLRALAISSGKQMNIMDVYACSPALARYEQEALFGKVWSRAGLSRRDRSIVTLAAVITQGRIDALPFYANFALDHGVTPKEMSEIVTHLAFYAGWCKGTTAAATVGRVFAERAIGEDQLPGESPALMPLDMQAEEKRAQAVEQMVGTTSAGLVADTGEVLFRNLWLRPDLSPRDRSLVTVASLITAGHFAQVTFHLNKAMDNGLQPDEVSEVVSHLAYYAGWPNAFSAVPVVRSVLESRAGSHA</sequence>
<feature type="domain" description="Carboxymuconolactone decarboxylase-like" evidence="1">
    <location>
        <begin position="191"/>
        <end position="264"/>
    </location>
</feature>
<accession>A0A7Z2GBC6</accession>
<organism evidence="2 3">
    <name type="scientific">Paraburkholderia acidiphila</name>
    <dbReference type="NCBI Taxonomy" id="2571747"/>
    <lineage>
        <taxon>Bacteria</taxon>
        <taxon>Pseudomonadati</taxon>
        <taxon>Pseudomonadota</taxon>
        <taxon>Betaproteobacteria</taxon>
        <taxon>Burkholderiales</taxon>
        <taxon>Burkholderiaceae</taxon>
        <taxon>Paraburkholderia</taxon>
    </lineage>
</organism>
<proteinExistence type="predicted"/>
<dbReference type="PANTHER" id="PTHR33570:SF9">
    <property type="entry name" value="BLL4600 PROTEIN"/>
    <property type="match status" value="1"/>
</dbReference>
<dbReference type="InterPro" id="IPR003779">
    <property type="entry name" value="CMD-like"/>
</dbReference>
<dbReference type="EMBL" id="CP046911">
    <property type="protein sequence ID" value="QGZ58469.1"/>
    <property type="molecule type" value="Genomic_DNA"/>
</dbReference>
<dbReference type="GO" id="GO:0051920">
    <property type="term" value="F:peroxiredoxin activity"/>
    <property type="evidence" value="ECO:0007669"/>
    <property type="project" value="InterPro"/>
</dbReference>
<dbReference type="PANTHER" id="PTHR33570">
    <property type="entry name" value="4-CARBOXYMUCONOLACTONE DECARBOXYLASE FAMILY PROTEIN"/>
    <property type="match status" value="1"/>
</dbReference>